<comment type="caution">
    <text evidence="8">The sequence shown here is derived from an EMBL/GenBank/DDBJ whole genome shotgun (WGS) entry which is preliminary data.</text>
</comment>
<sequence length="264" mass="28754">MVAKKDRLHPRTALSSDPRRVIAKAGPSDRDHQPSGAPFSRISREQEQSIIIAALTHVVCGYPPEVPLASICGVCGIAGCLGCDFFLSAADNEDATPPATSEVTDGSGGKQVKSRRKKKNKYRGVRQRPWGKWAAEIRDPRRAVRKWLGTFNTAEEAARAYDMAAIEFRGARAKLNFPFPGQSPALAGGKGTTQSTSLSSSHQPQQQGFGAQQKQQGTMDHQGQELIDLWAGLQDLMALDDEELCNGSSLEQVKIHPLTHRNLE</sequence>
<dbReference type="GO" id="GO:0003677">
    <property type="term" value="F:DNA binding"/>
    <property type="evidence" value="ECO:0007669"/>
    <property type="project" value="UniProtKB-KW"/>
</dbReference>
<feature type="compositionally biased region" description="Low complexity" evidence="6">
    <location>
        <begin position="192"/>
        <end position="217"/>
    </location>
</feature>
<dbReference type="PANTHER" id="PTHR31190">
    <property type="entry name" value="DNA-BINDING DOMAIN"/>
    <property type="match status" value="1"/>
</dbReference>
<dbReference type="PRINTS" id="PR00367">
    <property type="entry name" value="ETHRSPELEMNT"/>
</dbReference>
<evidence type="ECO:0000256" key="2">
    <source>
        <dbReference type="ARBA" id="ARBA00023015"/>
    </source>
</evidence>
<proteinExistence type="predicted"/>
<dbReference type="SMART" id="SM00380">
    <property type="entry name" value="AP2"/>
    <property type="match status" value="1"/>
</dbReference>
<protein>
    <recommendedName>
        <fullName evidence="7">AP2/ERF domain-containing protein</fullName>
    </recommendedName>
</protein>
<dbReference type="InterPro" id="IPR044808">
    <property type="entry name" value="ERF_plant"/>
</dbReference>
<feature type="region of interest" description="Disordered" evidence="6">
    <location>
        <begin position="94"/>
        <end position="125"/>
    </location>
</feature>
<dbReference type="GO" id="GO:0003700">
    <property type="term" value="F:DNA-binding transcription factor activity"/>
    <property type="evidence" value="ECO:0007669"/>
    <property type="project" value="InterPro"/>
</dbReference>
<evidence type="ECO:0000313" key="8">
    <source>
        <dbReference type="EMBL" id="RRT78783.1"/>
    </source>
</evidence>
<dbReference type="Proteomes" id="UP000287651">
    <property type="component" value="Unassembled WGS sequence"/>
</dbReference>
<evidence type="ECO:0000256" key="5">
    <source>
        <dbReference type="ARBA" id="ARBA00023242"/>
    </source>
</evidence>
<dbReference type="FunFam" id="3.30.730.10:FF:000001">
    <property type="entry name" value="Ethylene-responsive transcription factor 2"/>
    <property type="match status" value="1"/>
</dbReference>
<dbReference type="InterPro" id="IPR001471">
    <property type="entry name" value="AP2/ERF_dom"/>
</dbReference>
<dbReference type="PANTHER" id="PTHR31190:SF475">
    <property type="entry name" value="AP2_ERF DOMAIN-CONTAINING PROTEIN"/>
    <property type="match status" value="1"/>
</dbReference>
<dbReference type="AlphaFoldDB" id="A0A427ARG6"/>
<reference evidence="8 9" key="1">
    <citation type="journal article" date="2014" name="Agronomy (Basel)">
        <title>A Draft Genome Sequence for Ensete ventricosum, the Drought-Tolerant Tree Against Hunger.</title>
        <authorList>
            <person name="Harrison J."/>
            <person name="Moore K.A."/>
            <person name="Paszkiewicz K."/>
            <person name="Jones T."/>
            <person name="Grant M."/>
            <person name="Ambacheew D."/>
            <person name="Muzemil S."/>
            <person name="Studholme D.J."/>
        </authorList>
    </citation>
    <scope>NUCLEOTIDE SEQUENCE [LARGE SCALE GENOMIC DNA]</scope>
</reference>
<feature type="compositionally biased region" description="Basic residues" evidence="6">
    <location>
        <begin position="1"/>
        <end position="10"/>
    </location>
</feature>
<dbReference type="InterPro" id="IPR016177">
    <property type="entry name" value="DNA-bd_dom_sf"/>
</dbReference>
<evidence type="ECO:0000313" key="9">
    <source>
        <dbReference type="Proteomes" id="UP000287651"/>
    </source>
</evidence>
<dbReference type="PROSITE" id="PS51032">
    <property type="entry name" value="AP2_ERF"/>
    <property type="match status" value="1"/>
</dbReference>
<dbReference type="CDD" id="cd00018">
    <property type="entry name" value="AP2"/>
    <property type="match status" value="1"/>
</dbReference>
<dbReference type="GO" id="GO:0005634">
    <property type="term" value="C:nucleus"/>
    <property type="evidence" value="ECO:0007669"/>
    <property type="project" value="UniProtKB-SubCell"/>
</dbReference>
<feature type="domain" description="AP2/ERF" evidence="7">
    <location>
        <begin position="121"/>
        <end position="178"/>
    </location>
</feature>
<feature type="region of interest" description="Disordered" evidence="6">
    <location>
        <begin position="182"/>
        <end position="221"/>
    </location>
</feature>
<comment type="subcellular location">
    <subcellularLocation>
        <location evidence="1">Nucleus</location>
    </subcellularLocation>
</comment>
<feature type="region of interest" description="Disordered" evidence="6">
    <location>
        <begin position="1"/>
        <end position="41"/>
    </location>
</feature>
<dbReference type="InterPro" id="IPR036955">
    <property type="entry name" value="AP2/ERF_dom_sf"/>
</dbReference>
<dbReference type="Pfam" id="PF00847">
    <property type="entry name" value="AP2"/>
    <property type="match status" value="1"/>
</dbReference>
<gene>
    <name evidence="8" type="ORF">B296_00026582</name>
</gene>
<organism evidence="8 9">
    <name type="scientific">Ensete ventricosum</name>
    <name type="common">Abyssinian banana</name>
    <name type="synonym">Musa ensete</name>
    <dbReference type="NCBI Taxonomy" id="4639"/>
    <lineage>
        <taxon>Eukaryota</taxon>
        <taxon>Viridiplantae</taxon>
        <taxon>Streptophyta</taxon>
        <taxon>Embryophyta</taxon>
        <taxon>Tracheophyta</taxon>
        <taxon>Spermatophyta</taxon>
        <taxon>Magnoliopsida</taxon>
        <taxon>Liliopsida</taxon>
        <taxon>Zingiberales</taxon>
        <taxon>Musaceae</taxon>
        <taxon>Ensete</taxon>
    </lineage>
</organism>
<dbReference type="SUPFAM" id="SSF54171">
    <property type="entry name" value="DNA-binding domain"/>
    <property type="match status" value="1"/>
</dbReference>
<dbReference type="EMBL" id="AMZH03001589">
    <property type="protein sequence ID" value="RRT78783.1"/>
    <property type="molecule type" value="Genomic_DNA"/>
</dbReference>
<evidence type="ECO:0000256" key="4">
    <source>
        <dbReference type="ARBA" id="ARBA00023163"/>
    </source>
</evidence>
<keyword evidence="2" id="KW-0805">Transcription regulation</keyword>
<feature type="compositionally biased region" description="Basic residues" evidence="6">
    <location>
        <begin position="112"/>
        <end position="125"/>
    </location>
</feature>
<name>A0A427ARG6_ENSVE</name>
<dbReference type="Gene3D" id="3.30.730.10">
    <property type="entry name" value="AP2/ERF domain"/>
    <property type="match status" value="1"/>
</dbReference>
<dbReference type="GO" id="GO:0009873">
    <property type="term" value="P:ethylene-activated signaling pathway"/>
    <property type="evidence" value="ECO:0007669"/>
    <property type="project" value="InterPro"/>
</dbReference>
<keyword evidence="4" id="KW-0804">Transcription</keyword>
<keyword evidence="5" id="KW-0539">Nucleus</keyword>
<keyword evidence="3" id="KW-0238">DNA-binding</keyword>
<accession>A0A427ARG6</accession>
<evidence type="ECO:0000256" key="3">
    <source>
        <dbReference type="ARBA" id="ARBA00023125"/>
    </source>
</evidence>
<evidence type="ECO:0000259" key="7">
    <source>
        <dbReference type="PROSITE" id="PS51032"/>
    </source>
</evidence>
<evidence type="ECO:0000256" key="6">
    <source>
        <dbReference type="SAM" id="MobiDB-lite"/>
    </source>
</evidence>
<evidence type="ECO:0000256" key="1">
    <source>
        <dbReference type="ARBA" id="ARBA00004123"/>
    </source>
</evidence>